<dbReference type="EMBL" id="JAMOIM010000002">
    <property type="protein sequence ID" value="MCW6507400.1"/>
    <property type="molecule type" value="Genomic_DNA"/>
</dbReference>
<sequence length="336" mass="35605">MLKKELGLFLLIVVIGGVTATINPQFLSQVNLMNLANQIGLFGLFAIGEGLVIITGGIELSVGSMFALLGIIFLDLLINYDLGWPLALLVTVAGGVVLGGIHGTLVTRLKMQPFVVTLCGLLLYRGIARWYTADSTQGFGYGGGYENLEWLMSGRSYNVPHTFIFLVIVAAIMSVVLHKSVFGRYLFAVGKNEEAARFSGIPTARVITTAYVLSGLLSGLSAVFFVFYTQSVSPSAHGNFYELYAIASAVLGGCSLRGGEGSIIGIVLGTVLLQVLQNLVNMLGIPSSLNFAVMGAVILLGVLADQQLQRRRQRNIALAGAEARNLARQSSAGAAA</sequence>
<feature type="transmembrane region" description="Helical" evidence="6">
    <location>
        <begin position="86"/>
        <end position="106"/>
    </location>
</feature>
<evidence type="ECO:0000256" key="1">
    <source>
        <dbReference type="ARBA" id="ARBA00004651"/>
    </source>
</evidence>
<dbReference type="PANTHER" id="PTHR32196">
    <property type="entry name" value="ABC TRANSPORTER PERMEASE PROTEIN YPHD-RELATED-RELATED"/>
    <property type="match status" value="1"/>
</dbReference>
<reference evidence="7" key="1">
    <citation type="submission" date="2022-05" db="EMBL/GenBank/DDBJ databases">
        <authorList>
            <person name="Pankratov T."/>
        </authorList>
    </citation>
    <scope>NUCLEOTIDE SEQUENCE</scope>
    <source>
        <strain evidence="7">BP6-180914</strain>
    </source>
</reference>
<dbReference type="Proteomes" id="UP001165667">
    <property type="component" value="Unassembled WGS sequence"/>
</dbReference>
<evidence type="ECO:0000256" key="3">
    <source>
        <dbReference type="ARBA" id="ARBA00022692"/>
    </source>
</evidence>
<keyword evidence="4 6" id="KW-1133">Transmembrane helix</keyword>
<dbReference type="GO" id="GO:0022857">
    <property type="term" value="F:transmembrane transporter activity"/>
    <property type="evidence" value="ECO:0007669"/>
    <property type="project" value="InterPro"/>
</dbReference>
<evidence type="ECO:0000256" key="4">
    <source>
        <dbReference type="ARBA" id="ARBA00022989"/>
    </source>
</evidence>
<evidence type="ECO:0000313" key="7">
    <source>
        <dbReference type="EMBL" id="MCW6507400.1"/>
    </source>
</evidence>
<dbReference type="RefSeq" id="WP_282583748.1">
    <property type="nucleotide sequence ID" value="NZ_JAMOIM010000002.1"/>
</dbReference>
<feature type="transmembrane region" description="Helical" evidence="6">
    <location>
        <begin position="62"/>
        <end position="80"/>
    </location>
</feature>
<protein>
    <submittedName>
        <fullName evidence="7">ABC transporter permease</fullName>
    </submittedName>
</protein>
<proteinExistence type="predicted"/>
<gene>
    <name evidence="7" type="ORF">M8523_05120</name>
</gene>
<keyword evidence="2" id="KW-1003">Cell membrane</keyword>
<evidence type="ECO:0000313" key="8">
    <source>
        <dbReference type="Proteomes" id="UP001165667"/>
    </source>
</evidence>
<organism evidence="7 8">
    <name type="scientific">Lichenifustis flavocetrariae</name>
    <dbReference type="NCBI Taxonomy" id="2949735"/>
    <lineage>
        <taxon>Bacteria</taxon>
        <taxon>Pseudomonadati</taxon>
        <taxon>Pseudomonadota</taxon>
        <taxon>Alphaproteobacteria</taxon>
        <taxon>Hyphomicrobiales</taxon>
        <taxon>Lichenihabitantaceae</taxon>
        <taxon>Lichenifustis</taxon>
    </lineage>
</organism>
<feature type="transmembrane region" description="Helical" evidence="6">
    <location>
        <begin position="286"/>
        <end position="304"/>
    </location>
</feature>
<keyword evidence="5 6" id="KW-0472">Membrane</keyword>
<dbReference type="Pfam" id="PF02653">
    <property type="entry name" value="BPD_transp_2"/>
    <property type="match status" value="1"/>
</dbReference>
<dbReference type="CDD" id="cd06579">
    <property type="entry name" value="TM_PBP1_transp_AraH_like"/>
    <property type="match status" value="1"/>
</dbReference>
<keyword evidence="3 6" id="KW-0812">Transmembrane</keyword>
<dbReference type="GO" id="GO:0005886">
    <property type="term" value="C:plasma membrane"/>
    <property type="evidence" value="ECO:0007669"/>
    <property type="project" value="UniProtKB-SubCell"/>
</dbReference>
<keyword evidence="8" id="KW-1185">Reference proteome</keyword>
<comment type="caution">
    <text evidence="7">The sequence shown here is derived from an EMBL/GenBank/DDBJ whole genome shotgun (WGS) entry which is preliminary data.</text>
</comment>
<name>A0AA42CLK1_9HYPH</name>
<accession>A0AA42CLK1</accession>
<comment type="subcellular location">
    <subcellularLocation>
        <location evidence="1">Cell membrane</location>
        <topology evidence="1">Multi-pass membrane protein</topology>
    </subcellularLocation>
</comment>
<feature type="transmembrane region" description="Helical" evidence="6">
    <location>
        <begin position="113"/>
        <end position="131"/>
    </location>
</feature>
<dbReference type="InterPro" id="IPR001851">
    <property type="entry name" value="ABC_transp_permease"/>
</dbReference>
<evidence type="ECO:0000256" key="6">
    <source>
        <dbReference type="SAM" id="Phobius"/>
    </source>
</evidence>
<feature type="transmembrane region" description="Helical" evidence="6">
    <location>
        <begin position="163"/>
        <end position="187"/>
    </location>
</feature>
<feature type="transmembrane region" description="Helical" evidence="6">
    <location>
        <begin position="208"/>
        <end position="228"/>
    </location>
</feature>
<dbReference type="PANTHER" id="PTHR32196:SF15">
    <property type="entry name" value="SUGAR ABC TRANSPORTER PERMEASE PROTEIN"/>
    <property type="match status" value="1"/>
</dbReference>
<evidence type="ECO:0000256" key="5">
    <source>
        <dbReference type="ARBA" id="ARBA00023136"/>
    </source>
</evidence>
<dbReference type="AlphaFoldDB" id="A0AA42CLK1"/>
<evidence type="ECO:0000256" key="2">
    <source>
        <dbReference type="ARBA" id="ARBA00022475"/>
    </source>
</evidence>